<dbReference type="PANTHER" id="PTHR45625">
    <property type="entry name" value="PEPTIDYL-PROLYL CIS-TRANS ISOMERASE-RELATED"/>
    <property type="match status" value="1"/>
</dbReference>
<dbReference type="Gene3D" id="2.130.10.10">
    <property type="entry name" value="YVTN repeat-like/Quinoprotein amine dehydrogenase"/>
    <property type="match status" value="2"/>
</dbReference>
<keyword evidence="9" id="KW-1185">Reference proteome</keyword>
<dbReference type="InterPro" id="IPR036322">
    <property type="entry name" value="WD40_repeat_dom_sf"/>
</dbReference>
<dbReference type="InterPro" id="IPR001680">
    <property type="entry name" value="WD40_rpt"/>
</dbReference>
<dbReference type="FunFam" id="2.40.100.10:FF:000003">
    <property type="entry name" value="Peptidylprolyl isomerase domain and WD repeat-containing 1"/>
    <property type="match status" value="1"/>
</dbReference>
<dbReference type="InterPro" id="IPR020892">
    <property type="entry name" value="Cyclophilin-type_PPIase_CS"/>
</dbReference>
<dbReference type="GO" id="GO:0006457">
    <property type="term" value="P:protein folding"/>
    <property type="evidence" value="ECO:0007669"/>
    <property type="project" value="InterPro"/>
</dbReference>
<comment type="catalytic activity">
    <reaction evidence="1">
        <text>[protein]-peptidylproline (omega=180) = [protein]-peptidylproline (omega=0)</text>
        <dbReference type="Rhea" id="RHEA:16237"/>
        <dbReference type="Rhea" id="RHEA-COMP:10747"/>
        <dbReference type="Rhea" id="RHEA-COMP:10748"/>
        <dbReference type="ChEBI" id="CHEBI:83833"/>
        <dbReference type="ChEBI" id="CHEBI:83834"/>
        <dbReference type="EC" id="5.2.1.8"/>
    </reaction>
</comment>
<keyword evidence="3" id="KW-0853">WD repeat</keyword>
<gene>
    <name evidence="8" type="ORF">AX774_g4394</name>
</gene>
<evidence type="ECO:0000313" key="8">
    <source>
        <dbReference type="EMBL" id="OMH82124.1"/>
    </source>
</evidence>
<dbReference type="PROSITE" id="PS50072">
    <property type="entry name" value="CSA_PPIASE_2"/>
    <property type="match status" value="1"/>
</dbReference>
<dbReference type="Pfam" id="PF00160">
    <property type="entry name" value="Pro_isomerase"/>
    <property type="match status" value="1"/>
</dbReference>
<evidence type="ECO:0000256" key="5">
    <source>
        <dbReference type="ARBA" id="ARBA00023110"/>
    </source>
</evidence>
<dbReference type="PANTHER" id="PTHR45625:SF4">
    <property type="entry name" value="PEPTIDYLPROLYL ISOMERASE DOMAIN AND WD REPEAT-CONTAINING PROTEIN 1"/>
    <property type="match status" value="1"/>
</dbReference>
<evidence type="ECO:0000256" key="4">
    <source>
        <dbReference type="ARBA" id="ARBA00022737"/>
    </source>
</evidence>
<dbReference type="InterPro" id="IPR029000">
    <property type="entry name" value="Cyclophilin-like_dom_sf"/>
</dbReference>
<evidence type="ECO:0000256" key="2">
    <source>
        <dbReference type="ARBA" id="ARBA00013194"/>
    </source>
</evidence>
<feature type="domain" description="PPIase cyclophilin-type" evidence="7">
    <location>
        <begin position="418"/>
        <end position="564"/>
    </location>
</feature>
<keyword evidence="4" id="KW-0677">Repeat</keyword>
<dbReference type="SUPFAM" id="SSF50978">
    <property type="entry name" value="WD40 repeat-like"/>
    <property type="match status" value="1"/>
</dbReference>
<dbReference type="SMART" id="SM00320">
    <property type="entry name" value="WD40"/>
    <property type="match status" value="3"/>
</dbReference>
<proteinExistence type="predicted"/>
<feature type="non-terminal residue" evidence="8">
    <location>
        <position position="1"/>
    </location>
</feature>
<dbReference type="InterPro" id="IPR002130">
    <property type="entry name" value="Cyclophilin-type_PPIase_dom"/>
</dbReference>
<dbReference type="InterPro" id="IPR044666">
    <property type="entry name" value="Cyclophilin_A-like"/>
</dbReference>
<evidence type="ECO:0000256" key="3">
    <source>
        <dbReference type="ARBA" id="ARBA00022574"/>
    </source>
</evidence>
<dbReference type="PRINTS" id="PR00153">
    <property type="entry name" value="CSAPPISMRASE"/>
</dbReference>
<dbReference type="PROSITE" id="PS00170">
    <property type="entry name" value="CSA_PPIASE_1"/>
    <property type="match status" value="1"/>
</dbReference>
<dbReference type="SUPFAM" id="SSF50891">
    <property type="entry name" value="Cyclophilin-like"/>
    <property type="match status" value="1"/>
</dbReference>
<dbReference type="OrthoDB" id="10264753at2759"/>
<comment type="caution">
    <text evidence="8">The sequence shown here is derived from an EMBL/GenBank/DDBJ whole genome shotgun (WGS) entry which is preliminary data.</text>
</comment>
<reference evidence="9" key="1">
    <citation type="submission" date="2017-01" db="EMBL/GenBank/DDBJ databases">
        <authorList>
            <person name="Wang Y."/>
            <person name="White M."/>
            <person name="Kvist S."/>
            <person name="Moncalvo J.-M."/>
        </authorList>
    </citation>
    <scope>NUCLEOTIDE SEQUENCE [LARGE SCALE GENOMIC DNA]</scope>
    <source>
        <strain evidence="9">COL-18-3</strain>
    </source>
</reference>
<evidence type="ECO:0000313" key="9">
    <source>
        <dbReference type="Proteomes" id="UP000188320"/>
    </source>
</evidence>
<sequence>DVKHDERDFIKKLPRVQRYSKSYMHRDVIRQVIVTKKGKIITSSKDGHIKFWKKTADDIEFVKDYRAHIGEVHRMRENIDGGYLASISQDDKTVKIFDIENYDMMNIIKLDYQGSSLGWVKLKRLNKWILVVGEEESGIIHKYEIDGTKVGEEKGIHRTTINSIRYNSKYDVVVSCDKKGGIEYWSLDEKIRKDLRLAGINFQYKTHTDLYEIQKKSGTGAYQIEYSNDFEKFSITASDGLTRVFEMTTGKLIKRYGGEEGKGEITLEEMEYGRRLATERELYRTEAVEYSNAVFDQSGKILLYAGLEGITAVELETDRVVSVYGVDEIFRFVNIGIWQNYVSKKPRSVESRIQQIDPTIFTTAFKQDRIYLFSNTENEGERDVFNEKPSAEVLSLSVQEQQQQQQQLLKSTEAIVRTTMGDIHLKLYPELTPKTVHNFLALASKGYYNGTIFHRVIRDFMIQGGDPSGDGTGGESVYGAQFEDEFVDSLRHDKPFTFSMANRGPNTNGSQFFITTVPTPWLDNKHTIFGRAVSGLDVITKIEHLKVDKLDRPFKEVSIVSIDIS</sequence>
<dbReference type="EC" id="5.2.1.8" evidence="2"/>
<keyword evidence="6 8" id="KW-0413">Isomerase</keyword>
<name>A0A1R1PMD5_ZANCU</name>
<dbReference type="Proteomes" id="UP000188320">
    <property type="component" value="Unassembled WGS sequence"/>
</dbReference>
<dbReference type="InterPro" id="IPR015943">
    <property type="entry name" value="WD40/YVTN_repeat-like_dom_sf"/>
</dbReference>
<dbReference type="GO" id="GO:0003755">
    <property type="term" value="F:peptidyl-prolyl cis-trans isomerase activity"/>
    <property type="evidence" value="ECO:0007669"/>
    <property type="project" value="UniProtKB-KW"/>
</dbReference>
<dbReference type="Gene3D" id="2.40.100.10">
    <property type="entry name" value="Cyclophilin-like"/>
    <property type="match status" value="1"/>
</dbReference>
<dbReference type="AlphaFoldDB" id="A0A1R1PMD5"/>
<dbReference type="GO" id="GO:0005634">
    <property type="term" value="C:nucleus"/>
    <property type="evidence" value="ECO:0007669"/>
    <property type="project" value="UniProtKB-ARBA"/>
</dbReference>
<protein>
    <recommendedName>
        <fullName evidence="2">peptidylprolyl isomerase</fullName>
        <ecNumber evidence="2">5.2.1.8</ecNumber>
    </recommendedName>
</protein>
<evidence type="ECO:0000259" key="7">
    <source>
        <dbReference type="PROSITE" id="PS50072"/>
    </source>
</evidence>
<evidence type="ECO:0000256" key="1">
    <source>
        <dbReference type="ARBA" id="ARBA00000971"/>
    </source>
</evidence>
<evidence type="ECO:0000256" key="6">
    <source>
        <dbReference type="ARBA" id="ARBA00023235"/>
    </source>
</evidence>
<keyword evidence="5" id="KW-0697">Rotamase</keyword>
<dbReference type="EMBL" id="LSSK01000734">
    <property type="protein sequence ID" value="OMH82124.1"/>
    <property type="molecule type" value="Genomic_DNA"/>
</dbReference>
<accession>A0A1R1PMD5</accession>
<organism evidence="8 9">
    <name type="scientific">Zancudomyces culisetae</name>
    <name type="common">Gut fungus</name>
    <name type="synonym">Smittium culisetae</name>
    <dbReference type="NCBI Taxonomy" id="1213189"/>
    <lineage>
        <taxon>Eukaryota</taxon>
        <taxon>Fungi</taxon>
        <taxon>Fungi incertae sedis</taxon>
        <taxon>Zoopagomycota</taxon>
        <taxon>Kickxellomycotina</taxon>
        <taxon>Harpellomycetes</taxon>
        <taxon>Harpellales</taxon>
        <taxon>Legeriomycetaceae</taxon>
        <taxon>Zancudomyces</taxon>
    </lineage>
</organism>